<evidence type="ECO:0000313" key="2">
    <source>
        <dbReference type="Proteomes" id="UP000032439"/>
    </source>
</evidence>
<evidence type="ECO:0000313" key="1">
    <source>
        <dbReference type="EMBL" id="KIZ38431.1"/>
    </source>
</evidence>
<protein>
    <submittedName>
        <fullName evidence="1">Uncharacterized protein</fullName>
    </submittedName>
</protein>
<comment type="caution">
    <text evidence="1">The sequence shown here is derived from an EMBL/GenBank/DDBJ whole genome shotgun (WGS) entry which is preliminary data.</text>
</comment>
<organism evidence="1 2">
    <name type="scientific">Stutzerimonas stutzeri</name>
    <name type="common">Pseudomonas stutzeri</name>
    <dbReference type="NCBI Taxonomy" id="316"/>
    <lineage>
        <taxon>Bacteria</taxon>
        <taxon>Pseudomonadati</taxon>
        <taxon>Pseudomonadota</taxon>
        <taxon>Gammaproteobacteria</taxon>
        <taxon>Pseudomonadales</taxon>
        <taxon>Pseudomonadaceae</taxon>
        <taxon>Stutzerimonas</taxon>
    </lineage>
</organism>
<dbReference type="PATRIC" id="fig|316.110.peg.411"/>
<sequence length="273" mass="31557">MKIAVAFFGIPRNSSICFPSIEQNIYQHLPRNAQVRSYYHLYEPQLVNNPRSGENGFIGESNYLPFARMDGRIEEAGACLKRWDFDEIKKHGDVWRDDFKSLSNLIHQLNSLHAVTALVDGLDPDVVLFVRPDLHYHDALPRFALNACTSDRRAVYIPHWQWWNGLNDRFAVCGRDVYGAYGRRAELMIPFCLQEQRSLHAERLLRFSLGKAGALVRTLDMRASRVRLNGELVEETFSSKHSMGRRESRFVLPMARLRSQFDKLRYRQGGTLG</sequence>
<proteinExistence type="predicted"/>
<dbReference type="RefSeq" id="WP_044313849.1">
    <property type="nucleotide sequence ID" value="NZ_JXXD01000011.1"/>
</dbReference>
<dbReference type="AlphaFoldDB" id="A0A0D7ECS5"/>
<accession>A0A0D7ECS5</accession>
<dbReference type="EMBL" id="JXXD01000011">
    <property type="protein sequence ID" value="KIZ38431.1"/>
    <property type="molecule type" value="Genomic_DNA"/>
</dbReference>
<reference evidence="1 2" key="1">
    <citation type="submission" date="2014-11" db="EMBL/GenBank/DDBJ databases">
        <title>Genomics and ecophysiology of heterotrophic nitrogen fixing bacteria isolated from estuarine surface water.</title>
        <authorList>
            <person name="Bentzon-Tilia M."/>
            <person name="Severin I."/>
            <person name="Hansen L.H."/>
            <person name="Riemann L."/>
        </authorList>
    </citation>
    <scope>NUCLEOTIDE SEQUENCE [LARGE SCALE GENOMIC DNA]</scope>
    <source>
        <strain evidence="1 2">BAL361</strain>
    </source>
</reference>
<gene>
    <name evidence="1" type="ORF">LO50_01370</name>
</gene>
<name>A0A0D7ECS5_STUST</name>
<dbReference type="Proteomes" id="UP000032439">
    <property type="component" value="Unassembled WGS sequence"/>
</dbReference>